<feature type="transmembrane region" description="Helical" evidence="2">
    <location>
        <begin position="1447"/>
        <end position="1468"/>
    </location>
</feature>
<keyword evidence="2" id="KW-1133">Transmembrane helix</keyword>
<feature type="transmembrane region" description="Helical" evidence="2">
    <location>
        <begin position="1480"/>
        <end position="1510"/>
    </location>
</feature>
<gene>
    <name evidence="4" type="ORF">QSP1433_LOCUS1573</name>
</gene>
<keyword evidence="2" id="KW-0472">Membrane</keyword>
<feature type="transmembrane region" description="Helical" evidence="2">
    <location>
        <begin position="1421"/>
        <end position="1440"/>
    </location>
</feature>
<feature type="signal peptide" evidence="3">
    <location>
        <begin position="1"/>
        <end position="19"/>
    </location>
</feature>
<evidence type="ECO:0008006" key="5">
    <source>
        <dbReference type="Google" id="ProtNLM"/>
    </source>
</evidence>
<dbReference type="InterPro" id="IPR011050">
    <property type="entry name" value="Pectin_lyase_fold/virulence"/>
</dbReference>
<accession>A0A7S2RB57</accession>
<feature type="transmembrane region" description="Helical" evidence="2">
    <location>
        <begin position="1396"/>
        <end position="1415"/>
    </location>
</feature>
<organism evidence="4">
    <name type="scientific">Mucochytrium quahogii</name>
    <dbReference type="NCBI Taxonomy" id="96639"/>
    <lineage>
        <taxon>Eukaryota</taxon>
        <taxon>Sar</taxon>
        <taxon>Stramenopiles</taxon>
        <taxon>Bigyra</taxon>
        <taxon>Labyrinthulomycetes</taxon>
        <taxon>Thraustochytrida</taxon>
        <taxon>Thraustochytriidae</taxon>
        <taxon>Mucochytrium</taxon>
    </lineage>
</organism>
<name>A0A7S2RB57_9STRA</name>
<dbReference type="SUPFAM" id="SSF51126">
    <property type="entry name" value="Pectin lyase-like"/>
    <property type="match status" value="2"/>
</dbReference>
<feature type="region of interest" description="Disordered" evidence="1">
    <location>
        <begin position="1536"/>
        <end position="1594"/>
    </location>
</feature>
<keyword evidence="2" id="KW-0812">Transmembrane</keyword>
<sequence length="1594" mass="176373">MSMMRAYFATLILALTARGFDSEEVSYGNGYRGYHRRRMFDTGLGNGIGRGLGDEELDNGNDYMEQDVAKREYHPGWMLDTGLGSAMSREAVNTGDYGRTLQREAKSIHDDRASLGRSLQNGCFDLRSNCNGSNCVIDLDLLAPGAGTLYLCDAIKVARDETVVVTGTGKTLECIYLGFWGERLFYPFHIEALGTLTILGSITVQKCNGVFSLAYFTTLHVEGAYFYQNSGSYTFGLPISSSLIQVNSTKVNMHFENSKFYGNRGSNGGILDASASNLNGMRMYMFNCSVRSNWARSNGGVFFVQQNQLGMDVKITIENTIFRDNKAYGHGGVFYYGSNRNGLEIDVTDSVFQENRADYNGGVLYFGGELNPNLEFSGRRWNIASFANTDFKKNSAINGGVLLVEQGMNRVHMNGCTIQENEALNSGGVLSFQGYYYNLPNNITRYASIEFVGGEIKNNKCEYKGGVFTYYNFGRLSFRNVHMESNSANEGGVGFVSSNPTARATIYIDSCTVMYNNADKGGVFAYGEIRPSFRNHFELDHLDHMEILDSSFRYNSAALKGGVFHADGNISIVTSGSQYLDNHAAGCGAFYIRASSLDVSGTEFTRNRATMENGGAICAMGGAVSVFHSVDARENVALQLGGFAFHRNNSRASLQASNLTSNTAGRFGGALAMESDASITATNCTFYRNSMLDTIRQGGGGAIAMLGTLNSSATQPLAINISLSTFSENQAFSGGAVFFKAPNGLQVQGLTPHATKRQVSLESKVTILRHGHRVAVFSGCKFTPGNKSLSVPFETTPVAIRFHHPGSTGLCDSLGEALTPESTMEVRSGGKLPTFCVVALDGFNAITRCAVDQPLHLDMDITGKEQGDLEMQHFVPRLITLESAIPISGTVIFAKEGKYKVRVFPFTPLNDSEEGTDFDAQRFQSEFKLEVTRCREGEMRCKHSESSIFKCTDTTTLVPQGYYLPDPADCELKSKCPLGSSRPGSRHARKCYNCPLGSVSSIDRSYCEVCRTRTLSWDPKRPACNGCPNGANCTGGAAVVPMAGYYHTSLSSYQFHKCSSEEACSYNHRQEKLMKSRLEYVNELSRRILNSSGAIQAATSSLAATEYMRHQCSSGYTGPLCGSCEAGFQRATMTTCRKCASKQENVAKLTLTLIGMIIVMVILINRAFKKRDPTSNVIKNVVSFFQQVAVVSTYKIGWPRNVHGLMTFASGLSSGDISTIGCLLHHLKAPSFLVEAVASIYIFPTLLMILVPSVMCFMRHTSPWGRERFIEMSWKTLMATMIVVYFFVYPVLLKETIQLFACTSIDDMSRSDEPYLESLMYTGQYLLVDTLHKCWGSEGWHKTALLAVGIPSMVVLIIICPASLAIYLSCNKKRFKEKNFNARFGFVYVGTHHSRWYWFFFTIFRTSALVIISTLVTDPGFQNLIACCWLVIYLLLILLVRPYTMDIIIRMEVLCTLCIVALLYFNMWMHTIGKEHVHQYMHIFSILIVLAFTITTIATLVMAIITFIAVRKDIRPRQVRAIDILTFPSMFKRNKPKLSNTQTSEDTDQNTSCLYQSEHESTKQTASLQQQLSTTSEEAEQTTSFLQTEKSPRV</sequence>
<reference evidence="4" key="1">
    <citation type="submission" date="2021-01" db="EMBL/GenBank/DDBJ databases">
        <authorList>
            <person name="Corre E."/>
            <person name="Pelletier E."/>
            <person name="Niang G."/>
            <person name="Scheremetjew M."/>
            <person name="Finn R."/>
            <person name="Kale V."/>
            <person name="Holt S."/>
            <person name="Cochrane G."/>
            <person name="Meng A."/>
            <person name="Brown T."/>
            <person name="Cohen L."/>
        </authorList>
    </citation>
    <scope>NUCLEOTIDE SEQUENCE</scope>
    <source>
        <strain evidence="4">NY070348D</strain>
    </source>
</reference>
<feature type="transmembrane region" description="Helical" evidence="2">
    <location>
        <begin position="1269"/>
        <end position="1288"/>
    </location>
</feature>
<feature type="transmembrane region" description="Helical" evidence="2">
    <location>
        <begin position="1345"/>
        <end position="1368"/>
    </location>
</feature>
<feature type="compositionally biased region" description="Polar residues" evidence="1">
    <location>
        <begin position="1537"/>
        <end position="1555"/>
    </location>
</feature>
<feature type="compositionally biased region" description="Low complexity" evidence="1">
    <location>
        <begin position="1563"/>
        <end position="1584"/>
    </location>
</feature>
<evidence type="ECO:0000256" key="3">
    <source>
        <dbReference type="SAM" id="SignalP"/>
    </source>
</evidence>
<feature type="transmembrane region" description="Helical" evidence="2">
    <location>
        <begin position="1236"/>
        <end position="1257"/>
    </location>
</feature>
<evidence type="ECO:0000256" key="1">
    <source>
        <dbReference type="SAM" id="MobiDB-lite"/>
    </source>
</evidence>
<feature type="transmembrane region" description="Helical" evidence="2">
    <location>
        <begin position="1177"/>
        <end position="1196"/>
    </location>
</feature>
<proteinExistence type="predicted"/>
<feature type="transmembrane region" description="Helical" evidence="2">
    <location>
        <begin position="1146"/>
        <end position="1165"/>
    </location>
</feature>
<evidence type="ECO:0000313" key="4">
    <source>
        <dbReference type="EMBL" id="CAD9666032.1"/>
    </source>
</evidence>
<feature type="compositionally biased region" description="Polar residues" evidence="1">
    <location>
        <begin position="1585"/>
        <end position="1594"/>
    </location>
</feature>
<evidence type="ECO:0000256" key="2">
    <source>
        <dbReference type="SAM" id="Phobius"/>
    </source>
</evidence>
<dbReference type="EMBL" id="HBHK01002659">
    <property type="protein sequence ID" value="CAD9666032.1"/>
    <property type="molecule type" value="Transcribed_RNA"/>
</dbReference>
<feature type="chain" id="PRO_5031135771" description="Right handed beta helix domain-containing protein" evidence="3">
    <location>
        <begin position="20"/>
        <end position="1594"/>
    </location>
</feature>
<dbReference type="PANTHER" id="PTHR11319">
    <property type="entry name" value="G PROTEIN-COUPLED RECEPTOR-RELATED"/>
    <property type="match status" value="1"/>
</dbReference>
<dbReference type="PANTHER" id="PTHR11319:SF35">
    <property type="entry name" value="OUTER MEMBRANE PROTEIN PMPC-RELATED"/>
    <property type="match status" value="1"/>
</dbReference>
<protein>
    <recommendedName>
        <fullName evidence="5">Right handed beta helix domain-containing protein</fullName>
    </recommendedName>
</protein>
<keyword evidence="3" id="KW-0732">Signal</keyword>